<sequence length="432" mass="49629">MPVTDQAFVTLATSDVYFQGALVLGHSLRHHRTSRQLVILTTPQVPSFMRVVLRCVFDEVIEVKEIDSRDAAHLALMKRPELGITFTKLHCWALIKYTKCVFLDADTLVLCNVDELFDREEISAAPDPGWPDCFNTGVFVFRPSLQTYNRLFQFAVEHGSFDGGDQGLLNSFFNDWAVKDIDKHLPFIYNLSSSIAYTYLPAFRHFGHEAKIVHFLGPVKPWHYKHNPQTRSVFQEFGSPSGHHHIHFLNLWWEVYNTQILPLVMQHNDTWGSRELQQHKHQVGHVEVTIKPASTDLDKSSTQQLESSKHEMPAMETFVHKKEPRSSDSSPPEPEIFLQPPPRPAEVFKEEMQLINIEESPRSDDRVLEPSSQPSPDVELLDLAASVSELSIGTEPEPYDPEGRQKWEEGHMDYMGKDSFENIKKKLDRFLE</sequence>
<feature type="region of interest" description="Disordered" evidence="16">
    <location>
        <begin position="291"/>
        <end position="342"/>
    </location>
</feature>
<dbReference type="PANTHER" id="PTHR11183">
    <property type="entry name" value="GLYCOGENIN SUBFAMILY MEMBER"/>
    <property type="match status" value="1"/>
</dbReference>
<name>A0AAD8G7Q2_ACIOX</name>
<comment type="caution">
    <text evidence="17">The sequence shown here is derived from an EMBL/GenBank/DDBJ whole genome shotgun (WGS) entry which is preliminary data.</text>
</comment>
<keyword evidence="18" id="KW-1185">Reference proteome</keyword>
<dbReference type="InterPro" id="IPR050587">
    <property type="entry name" value="GNT1/Glycosyltrans_8"/>
</dbReference>
<feature type="region of interest" description="Disordered" evidence="16">
    <location>
        <begin position="357"/>
        <end position="377"/>
    </location>
</feature>
<evidence type="ECO:0000256" key="13">
    <source>
        <dbReference type="ARBA" id="ARBA00047924"/>
    </source>
</evidence>
<comment type="cofactor">
    <cofactor evidence="1">
        <name>Mn(2+)</name>
        <dbReference type="ChEBI" id="CHEBI:29035"/>
    </cofactor>
</comment>
<dbReference type="InterPro" id="IPR002495">
    <property type="entry name" value="Glyco_trans_8"/>
</dbReference>
<proteinExistence type="inferred from homology"/>
<evidence type="ECO:0000256" key="9">
    <source>
        <dbReference type="ARBA" id="ARBA00023211"/>
    </source>
</evidence>
<organism evidence="17 18">
    <name type="scientific">Acipenser oxyrinchus oxyrinchus</name>
    <dbReference type="NCBI Taxonomy" id="40147"/>
    <lineage>
        <taxon>Eukaryota</taxon>
        <taxon>Metazoa</taxon>
        <taxon>Chordata</taxon>
        <taxon>Craniata</taxon>
        <taxon>Vertebrata</taxon>
        <taxon>Euteleostomi</taxon>
        <taxon>Actinopterygii</taxon>
        <taxon>Chondrostei</taxon>
        <taxon>Acipenseriformes</taxon>
        <taxon>Acipenseridae</taxon>
        <taxon>Acipenser</taxon>
    </lineage>
</organism>
<keyword evidence="6" id="KW-0479">Metal-binding</keyword>
<dbReference type="GO" id="GO:0046872">
    <property type="term" value="F:metal ion binding"/>
    <property type="evidence" value="ECO:0007669"/>
    <property type="project" value="UniProtKB-KW"/>
</dbReference>
<dbReference type="Pfam" id="PF01501">
    <property type="entry name" value="Glyco_transf_8"/>
    <property type="match status" value="1"/>
</dbReference>
<evidence type="ECO:0000256" key="4">
    <source>
        <dbReference type="ARBA" id="ARBA00022490"/>
    </source>
</evidence>
<dbReference type="CDD" id="cd02537">
    <property type="entry name" value="GT8_Glycogenin"/>
    <property type="match status" value="1"/>
</dbReference>
<evidence type="ECO:0000256" key="14">
    <source>
        <dbReference type="ARBA" id="ARBA00049637"/>
    </source>
</evidence>
<comment type="function">
    <text evidence="15">Self-glucosylating initiator of glycogen synthesis. It catalyzes the formation of a short alpha (1,4)-glucosyl chain covalently attached via a glucose 1-O-tyrosyl linkage to internal tyrosine residues and these chains act as primers for the elongation reaction catalyzed by glycogen synthase.</text>
</comment>
<feature type="compositionally biased region" description="Pro residues" evidence="16">
    <location>
        <begin position="331"/>
        <end position="342"/>
    </location>
</feature>
<keyword evidence="7" id="KW-0320">Glycogen biosynthesis</keyword>
<dbReference type="EMBL" id="JAGXEW010000009">
    <property type="protein sequence ID" value="KAK1167839.1"/>
    <property type="molecule type" value="Genomic_DNA"/>
</dbReference>
<dbReference type="SUPFAM" id="SSF53448">
    <property type="entry name" value="Nucleotide-diphospho-sugar transferases"/>
    <property type="match status" value="1"/>
</dbReference>
<evidence type="ECO:0000256" key="8">
    <source>
        <dbReference type="ARBA" id="ARBA00023180"/>
    </source>
</evidence>
<gene>
    <name evidence="17" type="primary">GYG2</name>
    <name evidence="17" type="ORF">AOXY_G10618</name>
</gene>
<evidence type="ECO:0000256" key="1">
    <source>
        <dbReference type="ARBA" id="ARBA00001936"/>
    </source>
</evidence>
<dbReference type="GO" id="GO:0008466">
    <property type="term" value="F:glycogenin glucosyltransferase activity"/>
    <property type="evidence" value="ECO:0007669"/>
    <property type="project" value="UniProtKB-EC"/>
</dbReference>
<evidence type="ECO:0000313" key="17">
    <source>
        <dbReference type="EMBL" id="KAK1167839.1"/>
    </source>
</evidence>
<dbReference type="AlphaFoldDB" id="A0AAD8G7Q2"/>
<comment type="function">
    <text evidence="14">Glycogenin participates in the glycogen biosynthetic process along with glycogen synthase and glycogen branching enzyme. It catalyzes the formation of a short alpha (1,4)-glucosyl chain covalently attached via a glucose 1-O-tyrosyl linkage to internal tyrosine residues and these chains act as primers for the elongation reaction catalyzed by glycogen synthase.</text>
</comment>
<dbReference type="InterPro" id="IPR029044">
    <property type="entry name" value="Nucleotide-diphossugar_trans"/>
</dbReference>
<evidence type="ECO:0000256" key="11">
    <source>
        <dbReference type="ARBA" id="ARBA00038934"/>
    </source>
</evidence>
<dbReference type="FunFam" id="3.90.550.10:FF:000092">
    <property type="entry name" value="Glycogenin 2"/>
    <property type="match status" value="1"/>
</dbReference>
<keyword evidence="9" id="KW-0464">Manganese</keyword>
<accession>A0AAD8G7Q2</accession>
<evidence type="ECO:0000313" key="18">
    <source>
        <dbReference type="Proteomes" id="UP001230051"/>
    </source>
</evidence>
<evidence type="ECO:0000256" key="7">
    <source>
        <dbReference type="ARBA" id="ARBA00023056"/>
    </source>
</evidence>
<keyword evidence="5" id="KW-0808">Transferase</keyword>
<dbReference type="EC" id="2.4.1.186" evidence="11"/>
<dbReference type="GO" id="GO:0005978">
    <property type="term" value="P:glycogen biosynthetic process"/>
    <property type="evidence" value="ECO:0007669"/>
    <property type="project" value="UniProtKB-KW"/>
</dbReference>
<evidence type="ECO:0000256" key="3">
    <source>
        <dbReference type="ARBA" id="ARBA00004964"/>
    </source>
</evidence>
<comment type="similarity">
    <text evidence="10">Belongs to the glycosyltransferase 8 family. Glycogenin subfamily.</text>
</comment>
<comment type="catalytic activity">
    <reaction evidence="13">
        <text>L-tyrosyl-[glycogenin] + UDP-alpha-D-glucose = alpha-D-glucosyl-L-tyrosyl-[glycogenin] + UDP + H(+)</text>
        <dbReference type="Rhea" id="RHEA:23360"/>
        <dbReference type="Rhea" id="RHEA-COMP:14604"/>
        <dbReference type="Rhea" id="RHEA-COMP:14605"/>
        <dbReference type="ChEBI" id="CHEBI:15378"/>
        <dbReference type="ChEBI" id="CHEBI:46858"/>
        <dbReference type="ChEBI" id="CHEBI:58223"/>
        <dbReference type="ChEBI" id="CHEBI:58885"/>
        <dbReference type="ChEBI" id="CHEBI:140573"/>
        <dbReference type="EC" id="2.4.1.186"/>
    </reaction>
    <physiologicalReaction direction="left-to-right" evidence="13">
        <dbReference type="Rhea" id="RHEA:23361"/>
    </physiologicalReaction>
</comment>
<comment type="pathway">
    <text evidence="3">Glycan biosynthesis; glycogen biosynthesis.</text>
</comment>
<dbReference type="GO" id="GO:0005737">
    <property type="term" value="C:cytoplasm"/>
    <property type="evidence" value="ECO:0007669"/>
    <property type="project" value="UniProtKB-SubCell"/>
</dbReference>
<evidence type="ECO:0000256" key="10">
    <source>
        <dbReference type="ARBA" id="ARBA00038162"/>
    </source>
</evidence>
<evidence type="ECO:0000256" key="16">
    <source>
        <dbReference type="SAM" id="MobiDB-lite"/>
    </source>
</evidence>
<reference evidence="17" key="1">
    <citation type="submission" date="2022-02" db="EMBL/GenBank/DDBJ databases">
        <title>Atlantic sturgeon de novo genome assembly.</title>
        <authorList>
            <person name="Stock M."/>
            <person name="Klopp C."/>
            <person name="Guiguen Y."/>
            <person name="Cabau C."/>
            <person name="Parinello H."/>
            <person name="Santidrian Yebra-Pimentel E."/>
            <person name="Kuhl H."/>
            <person name="Dirks R.P."/>
            <person name="Guessner J."/>
            <person name="Wuertz S."/>
            <person name="Du K."/>
            <person name="Schartl M."/>
        </authorList>
    </citation>
    <scope>NUCLEOTIDE SEQUENCE</scope>
    <source>
        <strain evidence="17">STURGEONOMICS-FGT-2020</strain>
        <tissue evidence="17">Whole blood</tissue>
    </source>
</reference>
<protein>
    <recommendedName>
        <fullName evidence="11">glycogenin glucosyltransferase</fullName>
        <ecNumber evidence="11">2.4.1.186</ecNumber>
    </recommendedName>
</protein>
<keyword evidence="4" id="KW-0963">Cytoplasm</keyword>
<comment type="subcellular location">
    <subcellularLocation>
        <location evidence="2">Cytoplasm</location>
    </subcellularLocation>
</comment>
<keyword evidence="8" id="KW-0325">Glycoprotein</keyword>
<evidence type="ECO:0000256" key="5">
    <source>
        <dbReference type="ARBA" id="ARBA00022679"/>
    </source>
</evidence>
<evidence type="ECO:0000256" key="2">
    <source>
        <dbReference type="ARBA" id="ARBA00004496"/>
    </source>
</evidence>
<dbReference type="Gene3D" id="3.90.550.10">
    <property type="entry name" value="Spore Coat Polysaccharide Biosynthesis Protein SpsA, Chain A"/>
    <property type="match status" value="1"/>
</dbReference>
<evidence type="ECO:0000256" key="15">
    <source>
        <dbReference type="ARBA" id="ARBA00057883"/>
    </source>
</evidence>
<evidence type="ECO:0000256" key="6">
    <source>
        <dbReference type="ARBA" id="ARBA00022723"/>
    </source>
</evidence>
<feature type="compositionally biased region" description="Basic and acidic residues" evidence="16">
    <location>
        <begin position="307"/>
        <end position="326"/>
    </location>
</feature>
<feature type="compositionally biased region" description="Basic and acidic residues" evidence="16">
    <location>
        <begin position="359"/>
        <end position="368"/>
    </location>
</feature>
<comment type="catalytic activity">
    <reaction evidence="12">
        <text>[1,4-alpha-D-glucosyl](n)-L-tyrosyl-[glycogenin] + UDP-alpha-D-glucose = [1,4-alpha-D-glucosyl](n+1)-L-tyrosyl-[glycogenin] + UDP + H(+)</text>
        <dbReference type="Rhea" id="RHEA:56560"/>
        <dbReference type="Rhea" id="RHEA-COMP:14606"/>
        <dbReference type="Rhea" id="RHEA-COMP:14607"/>
        <dbReference type="ChEBI" id="CHEBI:15378"/>
        <dbReference type="ChEBI" id="CHEBI:58223"/>
        <dbReference type="ChEBI" id="CHEBI:58885"/>
        <dbReference type="ChEBI" id="CHEBI:140574"/>
        <dbReference type="EC" id="2.4.1.186"/>
    </reaction>
    <physiologicalReaction direction="left-to-right" evidence="12">
        <dbReference type="Rhea" id="RHEA:56561"/>
    </physiologicalReaction>
</comment>
<evidence type="ECO:0000256" key="12">
    <source>
        <dbReference type="ARBA" id="ARBA00047374"/>
    </source>
</evidence>
<dbReference type="Proteomes" id="UP001230051">
    <property type="component" value="Unassembled WGS sequence"/>
</dbReference>